<proteinExistence type="predicted"/>
<reference evidence="2 3" key="1">
    <citation type="submission" date="2019-12" db="EMBL/GenBank/DDBJ databases">
        <title>Paenibacillus sp. nov., an endophytic bacterium isolated from the stem of Dendrobium.</title>
        <authorList>
            <person name="Zhao R."/>
        </authorList>
    </citation>
    <scope>NUCLEOTIDE SEQUENCE [LARGE SCALE GENOMIC DNA]</scope>
    <source>
        <strain evidence="2 3">HJL G12</strain>
    </source>
</reference>
<dbReference type="Proteomes" id="UP000460318">
    <property type="component" value="Unassembled WGS sequence"/>
</dbReference>
<dbReference type="EMBL" id="WUBI01000003">
    <property type="protein sequence ID" value="MWV46058.1"/>
    <property type="molecule type" value="Genomic_DNA"/>
</dbReference>
<gene>
    <name evidence="2" type="ORF">GRF59_20775</name>
</gene>
<evidence type="ECO:0000313" key="2">
    <source>
        <dbReference type="EMBL" id="MWV46058.1"/>
    </source>
</evidence>
<feature type="region of interest" description="Disordered" evidence="1">
    <location>
        <begin position="89"/>
        <end position="108"/>
    </location>
</feature>
<sequence length="289" mass="30521">MTTSYPYGPGFQHIHPVPFMYDPYPYTFRSPFPPSFYYWPSPERAYPYMGSYPGYAPYPSYPAYPSPYPGISYAAPYQPLDPNRFEPTPKGFQVKLQPQPEKKPENVQPENLKAENQPGVKMNTGIEVGGKHGAGFQATTQVDKHGVSNQVSSHVGSENYGLNVQGEANLNNTAKGFQFETGSQVGGKYGIQAHVEGHAGLQQGIGLNTEAQVGGEHGIGAHVKSQLGGGQGAEFSTGASIGGDHGLGAHAGAQMGGGQGVSLKLGGNVGSHDGQVGINLGGKEKKQAE</sequence>
<accession>A0A7X3LK03</accession>
<comment type="caution">
    <text evidence="2">The sequence shown here is derived from an EMBL/GenBank/DDBJ whole genome shotgun (WGS) entry which is preliminary data.</text>
</comment>
<evidence type="ECO:0000313" key="3">
    <source>
        <dbReference type="Proteomes" id="UP000460318"/>
    </source>
</evidence>
<dbReference type="AlphaFoldDB" id="A0A7X3LK03"/>
<organism evidence="2 3">
    <name type="scientific">Paenibacillus dendrobii</name>
    <dbReference type="NCBI Taxonomy" id="2691084"/>
    <lineage>
        <taxon>Bacteria</taxon>
        <taxon>Bacillati</taxon>
        <taxon>Bacillota</taxon>
        <taxon>Bacilli</taxon>
        <taxon>Bacillales</taxon>
        <taxon>Paenibacillaceae</taxon>
        <taxon>Paenibacillus</taxon>
    </lineage>
</organism>
<protein>
    <submittedName>
        <fullName evidence="2">Uncharacterized protein</fullName>
    </submittedName>
</protein>
<keyword evidence="3" id="KW-1185">Reference proteome</keyword>
<name>A0A7X3LK03_9BACL</name>
<dbReference type="RefSeq" id="WP_160499625.1">
    <property type="nucleotide sequence ID" value="NZ_WUBI01000003.1"/>
</dbReference>
<evidence type="ECO:0000256" key="1">
    <source>
        <dbReference type="SAM" id="MobiDB-lite"/>
    </source>
</evidence>